<sequence>MNRLAALIAFLVLAGFLVILAIEVPSLDLILVIVLTLGLAAYDFFGSTRKPRQ</sequence>
<feature type="transmembrane region" description="Helical" evidence="1">
    <location>
        <begin position="31"/>
        <end position="48"/>
    </location>
</feature>
<keyword evidence="1" id="KW-1133">Transmembrane helix</keyword>
<organism evidence="2 3">
    <name type="scientific">Tropicimonas sediminicola</name>
    <dbReference type="NCBI Taxonomy" id="1031541"/>
    <lineage>
        <taxon>Bacteria</taxon>
        <taxon>Pseudomonadati</taxon>
        <taxon>Pseudomonadota</taxon>
        <taxon>Alphaproteobacteria</taxon>
        <taxon>Rhodobacterales</taxon>
        <taxon>Roseobacteraceae</taxon>
        <taxon>Tropicimonas</taxon>
    </lineage>
</organism>
<evidence type="ECO:0000256" key="1">
    <source>
        <dbReference type="SAM" id="Phobius"/>
    </source>
</evidence>
<dbReference type="AlphaFoldDB" id="A0A239H2A0"/>
<protein>
    <submittedName>
        <fullName evidence="2">Uncharacterized protein</fullName>
    </submittedName>
</protein>
<evidence type="ECO:0000313" key="2">
    <source>
        <dbReference type="EMBL" id="SNS75255.1"/>
    </source>
</evidence>
<keyword evidence="1" id="KW-0812">Transmembrane</keyword>
<keyword evidence="1" id="KW-0472">Membrane</keyword>
<evidence type="ECO:0000313" key="3">
    <source>
        <dbReference type="Proteomes" id="UP000198426"/>
    </source>
</evidence>
<gene>
    <name evidence="2" type="ORF">SAMN05421757_103207</name>
</gene>
<dbReference type="EMBL" id="FZOY01000003">
    <property type="protein sequence ID" value="SNS75255.1"/>
    <property type="molecule type" value="Genomic_DNA"/>
</dbReference>
<dbReference type="Proteomes" id="UP000198426">
    <property type="component" value="Unassembled WGS sequence"/>
</dbReference>
<name>A0A239H2A0_9RHOB</name>
<dbReference type="RefSeq" id="WP_176442819.1">
    <property type="nucleotide sequence ID" value="NZ_FZOY01000003.1"/>
</dbReference>
<accession>A0A239H2A0</accession>
<proteinExistence type="predicted"/>
<reference evidence="2 3" key="1">
    <citation type="submission" date="2017-06" db="EMBL/GenBank/DDBJ databases">
        <authorList>
            <person name="Kim H.J."/>
            <person name="Triplett B.A."/>
        </authorList>
    </citation>
    <scope>NUCLEOTIDE SEQUENCE [LARGE SCALE GENOMIC DNA]</scope>
    <source>
        <strain evidence="2 3">DSM 29339</strain>
    </source>
</reference>
<keyword evidence="3" id="KW-1185">Reference proteome</keyword>